<evidence type="ECO:0000259" key="1">
    <source>
        <dbReference type="Pfam" id="PF01610"/>
    </source>
</evidence>
<organism evidence="2 3">
    <name type="scientific">Prevotella lacticifex</name>
    <dbReference type="NCBI Taxonomy" id="2854755"/>
    <lineage>
        <taxon>Bacteria</taxon>
        <taxon>Pseudomonadati</taxon>
        <taxon>Bacteroidota</taxon>
        <taxon>Bacteroidia</taxon>
        <taxon>Bacteroidales</taxon>
        <taxon>Prevotellaceae</taxon>
        <taxon>Prevotella</taxon>
    </lineage>
</organism>
<proteinExistence type="predicted"/>
<accession>A0A9R1CC47</accession>
<evidence type="ECO:0000313" key="3">
    <source>
        <dbReference type="Proteomes" id="UP000825483"/>
    </source>
</evidence>
<dbReference type="AlphaFoldDB" id="A0A9R1CC47"/>
<name>A0A9R1CC47_9BACT</name>
<dbReference type="InterPro" id="IPR002560">
    <property type="entry name" value="Transposase_DDE"/>
</dbReference>
<protein>
    <recommendedName>
        <fullName evidence="1">Transposase IS204/IS1001/IS1096/IS1165 DDE domain-containing protein</fullName>
    </recommendedName>
</protein>
<dbReference type="Pfam" id="PF01610">
    <property type="entry name" value="DDE_Tnp_ISL3"/>
    <property type="match status" value="1"/>
</dbReference>
<dbReference type="Proteomes" id="UP000825483">
    <property type="component" value="Unassembled WGS sequence"/>
</dbReference>
<feature type="domain" description="Transposase IS204/IS1001/IS1096/IS1165 DDE" evidence="1">
    <location>
        <begin position="56"/>
        <end position="140"/>
    </location>
</feature>
<dbReference type="PANTHER" id="PTHR33498:SF1">
    <property type="entry name" value="TRANSPOSASE FOR INSERTION SEQUENCE ELEMENT IS1557"/>
    <property type="match status" value="1"/>
</dbReference>
<dbReference type="EMBL" id="BPUB01000002">
    <property type="protein sequence ID" value="GJG59829.1"/>
    <property type="molecule type" value="Genomic_DNA"/>
</dbReference>
<reference evidence="2" key="1">
    <citation type="journal article" date="2022" name="Int. J. Syst. Evol. Microbiol.">
        <title>Prevotella lacticifex sp. nov., isolated from the rumen of cows.</title>
        <authorList>
            <person name="Shinkai T."/>
            <person name="Ikeyama N."/>
            <person name="Kumagai M."/>
            <person name="Ohmori H."/>
            <person name="Sakamoto M."/>
            <person name="Ohkuma M."/>
            <person name="Mitsumori M."/>
        </authorList>
    </citation>
    <scope>NUCLEOTIDE SEQUENCE</scope>
    <source>
        <strain evidence="2">R5076</strain>
    </source>
</reference>
<dbReference type="InterPro" id="IPR047951">
    <property type="entry name" value="Transpos_ISL3"/>
</dbReference>
<dbReference type="PANTHER" id="PTHR33498">
    <property type="entry name" value="TRANSPOSASE FOR INSERTION SEQUENCE ELEMENT IS1557"/>
    <property type="match status" value="1"/>
</dbReference>
<sequence>MDAFPVTAQCVGRFFRTDGKYLGRAYKEHLSGFTDWDQKEHAGEWVLQEKNMGERLCIDETMLHHDLITFLSNRDGHCKKGTLIAAVKGTTVADVTKHFDEIQEESRNKVKEVSMDFSDSMMGIVKKSFPQAEIVIDHFHSEFSINL</sequence>
<keyword evidence="3" id="KW-1185">Reference proteome</keyword>
<gene>
    <name evidence="2" type="ORF">PRLR5076_26800</name>
</gene>
<evidence type="ECO:0000313" key="2">
    <source>
        <dbReference type="EMBL" id="GJG59829.1"/>
    </source>
</evidence>
<comment type="caution">
    <text evidence="2">The sequence shown here is derived from an EMBL/GenBank/DDBJ whole genome shotgun (WGS) entry which is preliminary data.</text>
</comment>